<dbReference type="InterPro" id="IPR005913">
    <property type="entry name" value="dTDP_dehydrorham_reduct"/>
</dbReference>
<dbReference type="CDD" id="cd05254">
    <property type="entry name" value="dTDP_HR_like_SDR_e"/>
    <property type="match status" value="1"/>
</dbReference>
<keyword evidence="2 4" id="KW-0560">Oxidoreductase</keyword>
<dbReference type="KEGG" id="lti:JW886_01965"/>
<dbReference type="Gene3D" id="3.90.25.10">
    <property type="entry name" value="UDP-galactose 4-epimerase, domain 1"/>
    <property type="match status" value="1"/>
</dbReference>
<dbReference type="Gene3D" id="3.40.50.720">
    <property type="entry name" value="NAD(P)-binding Rossmann-like Domain"/>
    <property type="match status" value="1"/>
</dbReference>
<organism evidence="4 5">
    <name type="scientific">Lactococcus taiwanensis</name>
    <dbReference type="NCBI Taxonomy" id="1151742"/>
    <lineage>
        <taxon>Bacteria</taxon>
        <taxon>Bacillati</taxon>
        <taxon>Bacillota</taxon>
        <taxon>Bacilli</taxon>
        <taxon>Lactobacillales</taxon>
        <taxon>Streptococcaceae</taxon>
        <taxon>Lactococcus</taxon>
    </lineage>
</organism>
<dbReference type="Proteomes" id="UP000663608">
    <property type="component" value="Chromosome"/>
</dbReference>
<dbReference type="Pfam" id="PF04321">
    <property type="entry name" value="RmlD_sub_bind"/>
    <property type="match status" value="1"/>
</dbReference>
<evidence type="ECO:0000313" key="4">
    <source>
        <dbReference type="EMBL" id="QSE77052.1"/>
    </source>
</evidence>
<dbReference type="InterPro" id="IPR029903">
    <property type="entry name" value="RmlD-like-bd"/>
</dbReference>
<evidence type="ECO:0000259" key="3">
    <source>
        <dbReference type="Pfam" id="PF04321"/>
    </source>
</evidence>
<keyword evidence="5" id="KW-1185">Reference proteome</keyword>
<evidence type="ECO:0000256" key="2">
    <source>
        <dbReference type="RuleBase" id="RU364082"/>
    </source>
</evidence>
<dbReference type="EMBL" id="CP070872">
    <property type="protein sequence ID" value="QSE77052.1"/>
    <property type="molecule type" value="Genomic_DNA"/>
</dbReference>
<comment type="pathway">
    <text evidence="2">Carbohydrate biosynthesis; dTDP-L-rhamnose biosynthesis.</text>
</comment>
<evidence type="ECO:0000313" key="5">
    <source>
        <dbReference type="Proteomes" id="UP000663608"/>
    </source>
</evidence>
<protein>
    <recommendedName>
        <fullName evidence="2">dTDP-4-dehydrorhamnose reductase</fullName>
        <ecNumber evidence="2">1.1.1.133</ecNumber>
    </recommendedName>
</protein>
<dbReference type="AlphaFoldDB" id="A0AA45QRP6"/>
<dbReference type="NCBIfam" id="TIGR01214">
    <property type="entry name" value="rmlD"/>
    <property type="match status" value="1"/>
</dbReference>
<evidence type="ECO:0000256" key="1">
    <source>
        <dbReference type="ARBA" id="ARBA00010944"/>
    </source>
</evidence>
<dbReference type="InterPro" id="IPR036291">
    <property type="entry name" value="NAD(P)-bd_dom_sf"/>
</dbReference>
<accession>A0AA45QRP6</accession>
<proteinExistence type="inferred from homology"/>
<gene>
    <name evidence="4" type="primary">rfbD</name>
    <name evidence="4" type="ORF">JW886_01965</name>
</gene>
<keyword evidence="2" id="KW-0521">NADP</keyword>
<reference evidence="4 5" key="1">
    <citation type="submission" date="2021-02" db="EMBL/GenBank/DDBJ databases">
        <title>Complete genome sequence of Lactococcus lactis strain K_LL004.</title>
        <authorList>
            <person name="Kim H.B."/>
        </authorList>
    </citation>
    <scope>NUCLEOTIDE SEQUENCE [LARGE SCALE GENOMIC DNA]</scope>
    <source>
        <strain evidence="4 5">K_LL004</strain>
    </source>
</reference>
<dbReference type="GO" id="GO:0005829">
    <property type="term" value="C:cytosol"/>
    <property type="evidence" value="ECO:0007669"/>
    <property type="project" value="TreeGrafter"/>
</dbReference>
<dbReference type="PANTHER" id="PTHR10491:SF4">
    <property type="entry name" value="METHIONINE ADENOSYLTRANSFERASE 2 SUBUNIT BETA"/>
    <property type="match status" value="1"/>
</dbReference>
<dbReference type="SUPFAM" id="SSF51735">
    <property type="entry name" value="NAD(P)-binding Rossmann-fold domains"/>
    <property type="match status" value="1"/>
</dbReference>
<comment type="function">
    <text evidence="2">Catalyzes the reduction of dTDP-6-deoxy-L-lyxo-4-hexulose to yield dTDP-L-rhamnose.</text>
</comment>
<dbReference type="GO" id="GO:0019305">
    <property type="term" value="P:dTDP-rhamnose biosynthetic process"/>
    <property type="evidence" value="ECO:0007669"/>
    <property type="project" value="TreeGrafter"/>
</dbReference>
<name>A0AA45QRP6_9LACT</name>
<sequence length="299" mass="33220">MILITGGNGQLGTELRHLLDERGITYTAADVNELDITDKASVDAFFDKNRPTIVYNCAAYTAVDKEEGEGKVLGEKINVDGTRNIAQACARVGATMVQISTDYVFGGYLPVGEERMPDDEKHPESEYGRTKDLGEQEIVASGAKFYVIRTAWLFGSYGPNFVFTMQKLAETHSELTVVNDQHGVPTWSRTLAEFMTHLVDVDAEPGFYHLSNDKAKDEDVTWFDFATEILKDTDTVVKPVDSSAFKQAAKRPFNSTMNLDKSKATGFVIPTWQEALAKMLEKGDLRENKEVAKGQINKK</sequence>
<feature type="domain" description="RmlD-like substrate binding" evidence="3">
    <location>
        <begin position="2"/>
        <end position="282"/>
    </location>
</feature>
<dbReference type="PANTHER" id="PTHR10491">
    <property type="entry name" value="DTDP-4-DEHYDRORHAMNOSE REDUCTASE"/>
    <property type="match status" value="1"/>
</dbReference>
<comment type="similarity">
    <text evidence="1 2">Belongs to the dTDP-4-dehydrorhamnose reductase family.</text>
</comment>
<dbReference type="GO" id="GO:0008831">
    <property type="term" value="F:dTDP-4-dehydrorhamnose reductase activity"/>
    <property type="evidence" value="ECO:0007669"/>
    <property type="project" value="UniProtKB-EC"/>
</dbReference>
<dbReference type="EC" id="1.1.1.133" evidence="2"/>
<dbReference type="RefSeq" id="WP_075525186.1">
    <property type="nucleotide sequence ID" value="NZ_CP070872.1"/>
</dbReference>